<protein>
    <submittedName>
        <fullName evidence="1">Predicted protein</fullName>
    </submittedName>
</protein>
<proteinExistence type="predicted"/>
<dbReference type="AlphaFoldDB" id="B0DG12"/>
<evidence type="ECO:0000313" key="2">
    <source>
        <dbReference type="Proteomes" id="UP000001194"/>
    </source>
</evidence>
<accession>B0DG12</accession>
<dbReference type="OrthoDB" id="10553207at2759"/>
<evidence type="ECO:0000313" key="1">
    <source>
        <dbReference type="EMBL" id="EDR06560.1"/>
    </source>
</evidence>
<sequence length="205" mass="22806">MTLRVSRVGSRPLDAAHYIADSQIPCNAGPWNRPGCHDERRTWLQLVNFQKSNGARFQLLYIRLRFNLGSAHHGYTPRHSYLDVYRPSGVDQLRASSEAKASSHETIIVYPHRPRADSHAAPVVLHLKYPNRADSSPYGSIVDGLQTNLRMILAALDRTSTVTAFAPRSGKPAIVPPGEKNCFKFTSARAPIFVSHAGSYRDSDK</sequence>
<dbReference type="Proteomes" id="UP000001194">
    <property type="component" value="Unassembled WGS sequence"/>
</dbReference>
<dbReference type="InParanoid" id="B0DG12"/>
<gene>
    <name evidence="1" type="ORF">LACBIDRAFT_328801</name>
</gene>
<dbReference type="RefSeq" id="XP_001882932.1">
    <property type="nucleotide sequence ID" value="XM_001882897.1"/>
</dbReference>
<name>B0DG12_LACBS</name>
<dbReference type="KEGG" id="lbc:LACBIDRAFT_328801"/>
<organism evidence="2">
    <name type="scientific">Laccaria bicolor (strain S238N-H82 / ATCC MYA-4686)</name>
    <name type="common">Bicoloured deceiver</name>
    <name type="synonym">Laccaria laccata var. bicolor</name>
    <dbReference type="NCBI Taxonomy" id="486041"/>
    <lineage>
        <taxon>Eukaryota</taxon>
        <taxon>Fungi</taxon>
        <taxon>Dikarya</taxon>
        <taxon>Basidiomycota</taxon>
        <taxon>Agaricomycotina</taxon>
        <taxon>Agaricomycetes</taxon>
        <taxon>Agaricomycetidae</taxon>
        <taxon>Agaricales</taxon>
        <taxon>Agaricineae</taxon>
        <taxon>Hydnangiaceae</taxon>
        <taxon>Laccaria</taxon>
    </lineage>
</organism>
<dbReference type="EMBL" id="DS547108">
    <property type="protein sequence ID" value="EDR06560.1"/>
    <property type="molecule type" value="Genomic_DNA"/>
</dbReference>
<dbReference type="GeneID" id="6078408"/>
<keyword evidence="2" id="KW-1185">Reference proteome</keyword>
<dbReference type="HOGENOM" id="CLU_1337699_0_0_1"/>
<reference evidence="1 2" key="1">
    <citation type="journal article" date="2008" name="Nature">
        <title>The genome of Laccaria bicolor provides insights into mycorrhizal symbiosis.</title>
        <authorList>
            <person name="Martin F."/>
            <person name="Aerts A."/>
            <person name="Ahren D."/>
            <person name="Brun A."/>
            <person name="Danchin E.G.J."/>
            <person name="Duchaussoy F."/>
            <person name="Gibon J."/>
            <person name="Kohler A."/>
            <person name="Lindquist E."/>
            <person name="Pereda V."/>
            <person name="Salamov A."/>
            <person name="Shapiro H.J."/>
            <person name="Wuyts J."/>
            <person name="Blaudez D."/>
            <person name="Buee M."/>
            <person name="Brokstein P."/>
            <person name="Canbaeck B."/>
            <person name="Cohen D."/>
            <person name="Courty P.E."/>
            <person name="Coutinho P.M."/>
            <person name="Delaruelle C."/>
            <person name="Detter J.C."/>
            <person name="Deveau A."/>
            <person name="DiFazio S."/>
            <person name="Duplessis S."/>
            <person name="Fraissinet-Tachet L."/>
            <person name="Lucic E."/>
            <person name="Frey-Klett P."/>
            <person name="Fourrey C."/>
            <person name="Feussner I."/>
            <person name="Gay G."/>
            <person name="Grimwood J."/>
            <person name="Hoegger P.J."/>
            <person name="Jain P."/>
            <person name="Kilaru S."/>
            <person name="Labbe J."/>
            <person name="Lin Y.C."/>
            <person name="Legue V."/>
            <person name="Le Tacon F."/>
            <person name="Marmeisse R."/>
            <person name="Melayah D."/>
            <person name="Montanini B."/>
            <person name="Muratet M."/>
            <person name="Nehls U."/>
            <person name="Niculita-Hirzel H."/>
            <person name="Oudot-Le Secq M.P."/>
            <person name="Peter M."/>
            <person name="Quesneville H."/>
            <person name="Rajashekar B."/>
            <person name="Reich M."/>
            <person name="Rouhier N."/>
            <person name="Schmutz J."/>
            <person name="Yin T."/>
            <person name="Chalot M."/>
            <person name="Henrissat B."/>
            <person name="Kuees U."/>
            <person name="Lucas S."/>
            <person name="Van de Peer Y."/>
            <person name="Podila G.K."/>
            <person name="Polle A."/>
            <person name="Pukkila P.J."/>
            <person name="Richardson P.M."/>
            <person name="Rouze P."/>
            <person name="Sanders I.R."/>
            <person name="Stajich J.E."/>
            <person name="Tunlid A."/>
            <person name="Tuskan G."/>
            <person name="Grigoriev I.V."/>
        </authorList>
    </citation>
    <scope>NUCLEOTIDE SEQUENCE [LARGE SCALE GENOMIC DNA]</scope>
    <source>
        <strain evidence="2">S238N-H82 / ATCC MYA-4686</strain>
    </source>
</reference>